<protein>
    <submittedName>
        <fullName evidence="1">Uncharacterized protein</fullName>
    </submittedName>
</protein>
<proteinExistence type="predicted"/>
<keyword evidence="2" id="KW-1185">Reference proteome</keyword>
<reference evidence="1 2" key="1">
    <citation type="submission" date="2016-11" db="EMBL/GenBank/DDBJ databases">
        <title>The macronuclear genome of Stentor coeruleus: a giant cell with tiny introns.</title>
        <authorList>
            <person name="Slabodnick M."/>
            <person name="Ruby J.G."/>
            <person name="Reiff S.B."/>
            <person name="Swart E.C."/>
            <person name="Gosai S."/>
            <person name="Prabakaran S."/>
            <person name="Witkowska E."/>
            <person name="Larue G.E."/>
            <person name="Fisher S."/>
            <person name="Freeman R.M."/>
            <person name="Gunawardena J."/>
            <person name="Chu W."/>
            <person name="Stover N.A."/>
            <person name="Gregory B.D."/>
            <person name="Nowacki M."/>
            <person name="Derisi J."/>
            <person name="Roy S.W."/>
            <person name="Marshall W.F."/>
            <person name="Sood P."/>
        </authorList>
    </citation>
    <scope>NUCLEOTIDE SEQUENCE [LARGE SCALE GENOMIC DNA]</scope>
    <source>
        <strain evidence="1">WM001</strain>
    </source>
</reference>
<name>A0A1R2AM98_9CILI</name>
<comment type="caution">
    <text evidence="1">The sequence shown here is derived from an EMBL/GenBank/DDBJ whole genome shotgun (WGS) entry which is preliminary data.</text>
</comment>
<evidence type="ECO:0000313" key="2">
    <source>
        <dbReference type="Proteomes" id="UP000187209"/>
    </source>
</evidence>
<dbReference type="Proteomes" id="UP000187209">
    <property type="component" value="Unassembled WGS sequence"/>
</dbReference>
<organism evidence="1 2">
    <name type="scientific">Stentor coeruleus</name>
    <dbReference type="NCBI Taxonomy" id="5963"/>
    <lineage>
        <taxon>Eukaryota</taxon>
        <taxon>Sar</taxon>
        <taxon>Alveolata</taxon>
        <taxon>Ciliophora</taxon>
        <taxon>Postciliodesmatophora</taxon>
        <taxon>Heterotrichea</taxon>
        <taxon>Heterotrichida</taxon>
        <taxon>Stentoridae</taxon>
        <taxon>Stentor</taxon>
    </lineage>
</organism>
<gene>
    <name evidence="1" type="ORF">SteCoe_38049</name>
</gene>
<evidence type="ECO:0000313" key="1">
    <source>
        <dbReference type="EMBL" id="OMJ65530.1"/>
    </source>
</evidence>
<dbReference type="AlphaFoldDB" id="A0A1R2AM98"/>
<sequence>MARRIKYDSEGMNKSCEPTSFISIALVNSAIEAQSKQLSSLKCRYKIAALASISGLLNVQSIKFMKIDDVKQMIKKQDKEMEENIRKCSLLDIELKNEIHNLENIRGFTLEISPTLTLSLENYAKRIEFLRFAVPNIELVYINLIESSIFYLPLLGHQSRDFILLELTEDTLRFIITFSRSLIRLLNNLA</sequence>
<dbReference type="EMBL" id="MPUH01002078">
    <property type="protein sequence ID" value="OMJ65530.1"/>
    <property type="molecule type" value="Genomic_DNA"/>
</dbReference>
<accession>A0A1R2AM98</accession>